<dbReference type="KEGG" id="bmei:Spa11_27220"/>
<reference evidence="2 3" key="1">
    <citation type="submission" date="2019-02" db="EMBL/GenBank/DDBJ databases">
        <title>Deep-cultivation of Planctomycetes and their phenomic and genomic characterization uncovers novel biology.</title>
        <authorList>
            <person name="Wiegand S."/>
            <person name="Jogler M."/>
            <person name="Boedeker C."/>
            <person name="Pinto D."/>
            <person name="Vollmers J."/>
            <person name="Rivas-Marin E."/>
            <person name="Kohn T."/>
            <person name="Peeters S.H."/>
            <person name="Heuer A."/>
            <person name="Rast P."/>
            <person name="Oberbeckmann S."/>
            <person name="Bunk B."/>
            <person name="Jeske O."/>
            <person name="Meyerdierks A."/>
            <person name="Storesund J.E."/>
            <person name="Kallscheuer N."/>
            <person name="Luecker S."/>
            <person name="Lage O.M."/>
            <person name="Pohl T."/>
            <person name="Merkel B.J."/>
            <person name="Hornburger P."/>
            <person name="Mueller R.-W."/>
            <person name="Bruemmer F."/>
            <person name="Labrenz M."/>
            <person name="Spormann A.M."/>
            <person name="Op den Camp H."/>
            <person name="Overmann J."/>
            <person name="Amann R."/>
            <person name="Jetten M.S.M."/>
            <person name="Mascher T."/>
            <person name="Medema M.H."/>
            <person name="Devos D.P."/>
            <person name="Kaster A.-K."/>
            <person name="Ovreas L."/>
            <person name="Rohde M."/>
            <person name="Galperin M.Y."/>
            <person name="Jogler C."/>
        </authorList>
    </citation>
    <scope>NUCLEOTIDE SEQUENCE [LARGE SCALE GENOMIC DNA]</scope>
    <source>
        <strain evidence="2 3">Spa11</strain>
    </source>
</reference>
<dbReference type="Pfam" id="PF13551">
    <property type="entry name" value="HTH_29"/>
    <property type="match status" value="1"/>
</dbReference>
<dbReference type="NCBIfam" id="NF033545">
    <property type="entry name" value="transpos_IS630"/>
    <property type="match status" value="1"/>
</dbReference>
<evidence type="ECO:0000313" key="2">
    <source>
        <dbReference type="EMBL" id="QDV74518.1"/>
    </source>
</evidence>
<sequence length="361" mass="40935">MRVAVAIELTDEERTKLSKYSRGHSTPVRLMKRARIVLLAADGKTNAQIAVEVGMARGPVGTWRKRFAQKRLAGIEQDAPRPGNPSANRAELTERILEATTQTEPEHATQWSTRTLAKELGVSDTRVARVWRAHGLQPHRVKTFKVSSDPHFAEKVRDVVGLYLNPPEHAIVLSVDEKTSIQALDRTQKGLPIHPGRCGTMTHDYKRNGTTTLLAALNVAEGIVIDKCMARHRHQEWIKFLEEIDARTPPELDLHLIADNYATHKHPKVLRWLKRHKRFHLHFIPTSSSWLNLVELFFADLTSERLRRGTFSGVPELIQAIEGYVEHHNDTTEGFQWKATADDILEKVARAKATLDKIKTE</sequence>
<protein>
    <submittedName>
        <fullName evidence="2">Integrase core domain protein</fullName>
    </submittedName>
</protein>
<dbReference type="RefSeq" id="WP_145112986.1">
    <property type="nucleotide sequence ID" value="NZ_CP036349.1"/>
</dbReference>
<dbReference type="InterPro" id="IPR047655">
    <property type="entry name" value="Transpos_IS630-like"/>
</dbReference>
<accession>A0A518K9Q0</accession>
<organism evidence="2 3">
    <name type="scientific">Botrimarina mediterranea</name>
    <dbReference type="NCBI Taxonomy" id="2528022"/>
    <lineage>
        <taxon>Bacteria</taxon>
        <taxon>Pseudomonadati</taxon>
        <taxon>Planctomycetota</taxon>
        <taxon>Planctomycetia</taxon>
        <taxon>Pirellulales</taxon>
        <taxon>Lacipirellulaceae</taxon>
        <taxon>Botrimarina</taxon>
    </lineage>
</organism>
<dbReference type="InterPro" id="IPR009057">
    <property type="entry name" value="Homeodomain-like_sf"/>
</dbReference>
<dbReference type="Proteomes" id="UP000316426">
    <property type="component" value="Chromosome"/>
</dbReference>
<evidence type="ECO:0000259" key="1">
    <source>
        <dbReference type="Pfam" id="PF13358"/>
    </source>
</evidence>
<dbReference type="SUPFAM" id="SSF46689">
    <property type="entry name" value="Homeodomain-like"/>
    <property type="match status" value="1"/>
</dbReference>
<dbReference type="Gene3D" id="3.30.420.10">
    <property type="entry name" value="Ribonuclease H-like superfamily/Ribonuclease H"/>
    <property type="match status" value="1"/>
</dbReference>
<dbReference type="InterPro" id="IPR038717">
    <property type="entry name" value="Tc1-like_DDE_dom"/>
</dbReference>
<dbReference type="PANTHER" id="PTHR30347:SF1">
    <property type="entry name" value="MECHANOSENSITIVE CHANNEL MSCK"/>
    <property type="match status" value="1"/>
</dbReference>
<evidence type="ECO:0000313" key="3">
    <source>
        <dbReference type="Proteomes" id="UP000316426"/>
    </source>
</evidence>
<keyword evidence="3" id="KW-1185">Reference proteome</keyword>
<proteinExistence type="predicted"/>
<dbReference type="AlphaFoldDB" id="A0A518K9Q0"/>
<dbReference type="EMBL" id="CP036349">
    <property type="protein sequence ID" value="QDV74518.1"/>
    <property type="molecule type" value="Genomic_DNA"/>
</dbReference>
<dbReference type="InterPro" id="IPR052702">
    <property type="entry name" value="MscS-like_channel"/>
</dbReference>
<dbReference type="Pfam" id="PF13358">
    <property type="entry name" value="DDE_3"/>
    <property type="match status" value="1"/>
</dbReference>
<name>A0A518K9Q0_9BACT</name>
<dbReference type="GO" id="GO:0003676">
    <property type="term" value="F:nucleic acid binding"/>
    <property type="evidence" value="ECO:0007669"/>
    <property type="project" value="InterPro"/>
</dbReference>
<gene>
    <name evidence="2" type="ORF">Spa11_27220</name>
</gene>
<dbReference type="InterPro" id="IPR036397">
    <property type="entry name" value="RNaseH_sf"/>
</dbReference>
<dbReference type="PANTHER" id="PTHR30347">
    <property type="entry name" value="POTASSIUM CHANNEL RELATED"/>
    <property type="match status" value="1"/>
</dbReference>
<feature type="domain" description="Tc1-like transposase DDE" evidence="1">
    <location>
        <begin position="175"/>
        <end position="317"/>
    </location>
</feature>